<feature type="compositionally biased region" description="Basic and acidic residues" evidence="7">
    <location>
        <begin position="487"/>
        <end position="500"/>
    </location>
</feature>
<evidence type="ECO:0000256" key="2">
    <source>
        <dbReference type="ARBA" id="ARBA00010992"/>
    </source>
</evidence>
<gene>
    <name evidence="10" type="ORF">SLS59_007257</name>
</gene>
<dbReference type="Proteomes" id="UP001521222">
    <property type="component" value="Unassembled WGS sequence"/>
</dbReference>
<dbReference type="Gene3D" id="1.20.1250.20">
    <property type="entry name" value="MFS general substrate transporter like domains"/>
    <property type="match status" value="1"/>
</dbReference>
<evidence type="ECO:0000259" key="9">
    <source>
        <dbReference type="PROSITE" id="PS50850"/>
    </source>
</evidence>
<feature type="compositionally biased region" description="Low complexity" evidence="7">
    <location>
        <begin position="637"/>
        <end position="654"/>
    </location>
</feature>
<evidence type="ECO:0000313" key="10">
    <source>
        <dbReference type="EMBL" id="KAL1597560.1"/>
    </source>
</evidence>
<keyword evidence="11" id="KW-1185">Reference proteome</keyword>
<dbReference type="PANTHER" id="PTHR48022">
    <property type="entry name" value="PLASTIDIC GLUCOSE TRANSPORTER 4"/>
    <property type="match status" value="1"/>
</dbReference>
<feature type="compositionally biased region" description="Polar residues" evidence="7">
    <location>
        <begin position="540"/>
        <end position="552"/>
    </location>
</feature>
<evidence type="ECO:0000256" key="1">
    <source>
        <dbReference type="ARBA" id="ARBA00004141"/>
    </source>
</evidence>
<feature type="transmembrane region" description="Helical" evidence="8">
    <location>
        <begin position="12"/>
        <end position="34"/>
    </location>
</feature>
<dbReference type="InterPro" id="IPR036259">
    <property type="entry name" value="MFS_trans_sf"/>
</dbReference>
<evidence type="ECO:0000256" key="5">
    <source>
        <dbReference type="ARBA" id="ARBA00022989"/>
    </source>
</evidence>
<dbReference type="PANTHER" id="PTHR48022:SF68">
    <property type="entry name" value="MAJOR FACILITATOR SUPERFAMILY (MFS) PROFILE DOMAIN-CONTAINING PROTEIN-RELATED"/>
    <property type="match status" value="1"/>
</dbReference>
<evidence type="ECO:0000256" key="3">
    <source>
        <dbReference type="ARBA" id="ARBA00022448"/>
    </source>
</evidence>
<dbReference type="PROSITE" id="PS50850">
    <property type="entry name" value="MFS"/>
    <property type="match status" value="1"/>
</dbReference>
<proteinExistence type="inferred from homology"/>
<feature type="transmembrane region" description="Helical" evidence="8">
    <location>
        <begin position="133"/>
        <end position="154"/>
    </location>
</feature>
<dbReference type="SUPFAM" id="SSF103473">
    <property type="entry name" value="MFS general substrate transporter"/>
    <property type="match status" value="1"/>
</dbReference>
<evidence type="ECO:0000256" key="6">
    <source>
        <dbReference type="ARBA" id="ARBA00023136"/>
    </source>
</evidence>
<evidence type="ECO:0000256" key="4">
    <source>
        <dbReference type="ARBA" id="ARBA00022692"/>
    </source>
</evidence>
<evidence type="ECO:0000256" key="8">
    <source>
        <dbReference type="SAM" id="Phobius"/>
    </source>
</evidence>
<name>A0ABR3QZG9_9PLEO</name>
<feature type="transmembrane region" description="Helical" evidence="8">
    <location>
        <begin position="101"/>
        <end position="127"/>
    </location>
</feature>
<keyword evidence="4 8" id="KW-0812">Transmembrane</keyword>
<comment type="similarity">
    <text evidence="2">Belongs to the major facilitator superfamily. Sugar transporter (TC 2.A.1.1) family.</text>
</comment>
<feature type="transmembrane region" description="Helical" evidence="8">
    <location>
        <begin position="323"/>
        <end position="345"/>
    </location>
</feature>
<keyword evidence="3" id="KW-0813">Transport</keyword>
<feature type="transmembrane region" description="Helical" evidence="8">
    <location>
        <begin position="260"/>
        <end position="280"/>
    </location>
</feature>
<dbReference type="InterPro" id="IPR020846">
    <property type="entry name" value="MFS_dom"/>
</dbReference>
<organism evidence="10 11">
    <name type="scientific">Nothophoma quercina</name>
    <dbReference type="NCBI Taxonomy" id="749835"/>
    <lineage>
        <taxon>Eukaryota</taxon>
        <taxon>Fungi</taxon>
        <taxon>Dikarya</taxon>
        <taxon>Ascomycota</taxon>
        <taxon>Pezizomycotina</taxon>
        <taxon>Dothideomycetes</taxon>
        <taxon>Pleosporomycetidae</taxon>
        <taxon>Pleosporales</taxon>
        <taxon>Pleosporineae</taxon>
        <taxon>Didymellaceae</taxon>
        <taxon>Nothophoma</taxon>
    </lineage>
</organism>
<feature type="transmembrane region" description="Helical" evidence="8">
    <location>
        <begin position="292"/>
        <end position="311"/>
    </location>
</feature>
<feature type="region of interest" description="Disordered" evidence="7">
    <location>
        <begin position="467"/>
        <end position="681"/>
    </location>
</feature>
<dbReference type="InterPro" id="IPR003663">
    <property type="entry name" value="Sugar/inositol_transpt"/>
</dbReference>
<feature type="transmembrane region" description="Helical" evidence="8">
    <location>
        <begin position="365"/>
        <end position="382"/>
    </location>
</feature>
<evidence type="ECO:0000313" key="11">
    <source>
        <dbReference type="Proteomes" id="UP001521222"/>
    </source>
</evidence>
<dbReference type="InterPro" id="IPR005828">
    <property type="entry name" value="MFS_sugar_transport-like"/>
</dbReference>
<dbReference type="PRINTS" id="PR00171">
    <property type="entry name" value="SUGRTRNSPORT"/>
</dbReference>
<dbReference type="PROSITE" id="PS00217">
    <property type="entry name" value="SUGAR_TRANSPORT_2"/>
    <property type="match status" value="1"/>
</dbReference>
<dbReference type="EMBL" id="JAKIXB020000025">
    <property type="protein sequence ID" value="KAL1597560.1"/>
    <property type="molecule type" value="Genomic_DNA"/>
</dbReference>
<feature type="compositionally biased region" description="Basic and acidic residues" evidence="7">
    <location>
        <begin position="566"/>
        <end position="583"/>
    </location>
</feature>
<accession>A0ABR3QZG9</accession>
<dbReference type="InterPro" id="IPR050360">
    <property type="entry name" value="MFS_Sugar_Transporters"/>
</dbReference>
<feature type="transmembrane region" description="Helical" evidence="8">
    <location>
        <begin position="388"/>
        <end position="407"/>
    </location>
</feature>
<protein>
    <recommendedName>
        <fullName evidence="9">Major facilitator superfamily (MFS) profile domain-containing protein</fullName>
    </recommendedName>
</protein>
<feature type="region of interest" description="Disordered" evidence="7">
    <location>
        <begin position="742"/>
        <end position="761"/>
    </location>
</feature>
<keyword evidence="5 8" id="KW-1133">Transmembrane helix</keyword>
<comment type="caution">
    <text evidence="10">The sequence shown here is derived from an EMBL/GenBank/DDBJ whole genome shotgun (WGS) entry which is preliminary data.</text>
</comment>
<dbReference type="Pfam" id="PF00083">
    <property type="entry name" value="Sugar_tr"/>
    <property type="match status" value="1"/>
</dbReference>
<dbReference type="NCBIfam" id="TIGR00879">
    <property type="entry name" value="SP"/>
    <property type="match status" value="1"/>
</dbReference>
<keyword evidence="6 8" id="KW-0472">Membrane</keyword>
<comment type="subcellular location">
    <subcellularLocation>
        <location evidence="1">Membrane</location>
        <topology evidence="1">Multi-pass membrane protein</topology>
    </subcellularLocation>
</comment>
<reference evidence="10 11" key="1">
    <citation type="submission" date="2024-02" db="EMBL/GenBank/DDBJ databases">
        <title>De novo assembly and annotation of 12 fungi associated with fruit tree decline syndrome in Ontario, Canada.</title>
        <authorList>
            <person name="Sulman M."/>
            <person name="Ellouze W."/>
            <person name="Ilyukhin E."/>
        </authorList>
    </citation>
    <scope>NUCLEOTIDE SEQUENCE [LARGE SCALE GENOMIC DNA]</scope>
    <source>
        <strain evidence="10 11">M97-236</strain>
    </source>
</reference>
<dbReference type="InterPro" id="IPR005829">
    <property type="entry name" value="Sugar_transporter_CS"/>
</dbReference>
<feature type="domain" description="Major facilitator superfamily (MFS) profile" evidence="9">
    <location>
        <begin position="1"/>
        <end position="411"/>
    </location>
</feature>
<evidence type="ECO:0000256" key="7">
    <source>
        <dbReference type="SAM" id="MobiDB-lite"/>
    </source>
</evidence>
<sequence length="761" mass="84146">MTHTCFATYLQWTGLAVGSWNLGCLVSAFLCILVSDSLGRKKTLLLGITIWTIGEIIQSSSFTFAQFIVGRGIAGFGNGFTTATAPAYQAECVKSHRKGTILMISAGAFVAAGYALSYWLTFAFAYVDSSAAWRVPVAFQIVFALPAIACLSFLPDSPRWLILTGREQEALDALAALNDTDVDDFEIKDEFLQIKDAILIMAQGSTASLFSNKERRGFHRVVLAYFVQIFQQGTGINLVLQYLSWIFFTRMNYSGWLARLLAGCSATTYFLASFVAVIGIDRFWGRRSLMMFGASGMSGCMILITIMQYLWTERDVAGTRIASTVFLFAFSMFFAIGWQGMAWLYQVEVVPLRIRGPANAISTSANWMLNSVVVIITPIAFINIGYRTWIIFAATNFAIIPLVYFFYPETAFRSLEEVDVIFALADEEPGNPWLNVVRISKNEPLWFGKRGEKRQNFQYQNSSWHRKLMGSSGSSGNGTGTGSDSNRVMKEKDQATEEFNRSLQPADANTGIVTSNCYAGQHNGYRPASPESPIDPRLSPPNSDEVSPTSTMGVRKVRKKNSRTAQHKDSLSSEPTLIHHDSQDSADPPPIHRNKNERDTWYQSKESLASADPAGTPIWYNTETAPPVPIVSRTRSRSNSSSPPSPGSRPASRGRQQRRSRPTTAETQRSFLVDDESDHHAITADERIETESLNSVGYPGRLDSDVGRGVTRTASGRETYLPDGIVAELRDGSVERNVERRLSNGSASGRRFAARDAGRAF</sequence>